<evidence type="ECO:0000313" key="1">
    <source>
        <dbReference type="EMBL" id="ABA04898.1"/>
    </source>
</evidence>
<organism evidence="1 2">
    <name type="scientific">Nitrobacter winogradskyi (strain ATCC 25391 / DSM 10237 / CIP 104748 / NCIMB 11846 / Nb-255)</name>
    <dbReference type="NCBI Taxonomy" id="323098"/>
    <lineage>
        <taxon>Bacteria</taxon>
        <taxon>Pseudomonadati</taxon>
        <taxon>Pseudomonadota</taxon>
        <taxon>Alphaproteobacteria</taxon>
        <taxon>Hyphomicrobiales</taxon>
        <taxon>Nitrobacteraceae</taxon>
        <taxon>Nitrobacter</taxon>
    </lineage>
</organism>
<gene>
    <name evidence="1" type="ordered locus">Nwi_1637</name>
</gene>
<protein>
    <submittedName>
        <fullName evidence="1">Uncharacterized protein</fullName>
    </submittedName>
</protein>
<evidence type="ECO:0000313" key="2">
    <source>
        <dbReference type="Proteomes" id="UP000002531"/>
    </source>
</evidence>
<dbReference type="Proteomes" id="UP000002531">
    <property type="component" value="Chromosome"/>
</dbReference>
<keyword evidence="2" id="KW-1185">Reference proteome</keyword>
<name>Q3SS43_NITWN</name>
<accession>Q3SS43</accession>
<dbReference type="HOGENOM" id="CLU_1439688_0_0_5"/>
<sequence length="188" mass="20977">MLRLPRVVLRVRCGDGCLLRKLIEARVQLSYVRLKSIYGRLEGLGILRPGDLHLERVEIRRGESAQLGLYSRELGLKTFDLCIELRSINGWRSLHLGFKEKQAIFKSGGSVCVGRGLMRRGDCRLRFARKPAGIIPYQGHAAEKHHAGNGYAQDQIGAVAFTHHGASLALLYVAYVRRVASLRTGCKV</sequence>
<reference evidence="1 2" key="1">
    <citation type="journal article" date="2006" name="Appl. Environ. Microbiol.">
        <title>Genome sequence of the chemolithoautotrophic nitrite-oxidizing bacterium Nitrobacter winogradskyi Nb-255.</title>
        <authorList>
            <person name="Starkenburg S.R."/>
            <person name="Chain P.S."/>
            <person name="Sayavedra-Soto L.A."/>
            <person name="Hauser L."/>
            <person name="Land M.L."/>
            <person name="Larimer F.W."/>
            <person name="Malfatti S.A."/>
            <person name="Klotz M.G."/>
            <person name="Bottomley P.J."/>
            <person name="Arp D.J."/>
            <person name="Hickey W.J."/>
        </authorList>
    </citation>
    <scope>NUCLEOTIDE SEQUENCE [LARGE SCALE GENOMIC DNA]</scope>
    <source>
        <strain evidence="2">ATCC 25391 / DSM 10237 / CIP 104748 / NCIMB 11846 / Nb-255</strain>
    </source>
</reference>
<dbReference type="KEGG" id="nwi:Nwi_1637"/>
<dbReference type="EMBL" id="CP000115">
    <property type="protein sequence ID" value="ABA04898.1"/>
    <property type="molecule type" value="Genomic_DNA"/>
</dbReference>
<proteinExistence type="predicted"/>
<dbReference type="AlphaFoldDB" id="Q3SS43"/>